<keyword evidence="1" id="KW-0732">Signal</keyword>
<evidence type="ECO:0008006" key="4">
    <source>
        <dbReference type="Google" id="ProtNLM"/>
    </source>
</evidence>
<gene>
    <name evidence="2" type="ORF">SAMN05444359_1059</name>
</gene>
<dbReference type="AlphaFoldDB" id="A0A1H9CTH2"/>
<feature type="signal peptide" evidence="1">
    <location>
        <begin position="1"/>
        <end position="18"/>
    </location>
</feature>
<accession>A0A1H9CTH2</accession>
<keyword evidence="3" id="KW-1185">Reference proteome</keyword>
<dbReference type="EMBL" id="FOFB01000005">
    <property type="protein sequence ID" value="SEQ04431.1"/>
    <property type="molecule type" value="Genomic_DNA"/>
</dbReference>
<evidence type="ECO:0000313" key="2">
    <source>
        <dbReference type="EMBL" id="SEQ04431.1"/>
    </source>
</evidence>
<dbReference type="Proteomes" id="UP000199021">
    <property type="component" value="Unassembled WGS sequence"/>
</dbReference>
<sequence length="288" mass="30612">MRFSLLSICLLISGSLLAGPWPQPKGKGYFKFYEWWTSFDEHYTSNGELDPNATLGLYNTSIYAEYGLSDRLTGVINLPLFSRATINTQLSGTRGNVILDGDAINGLGDTDVSLRYALNKPGSTFPVAATLTLGLPLGEDAGGEQGNLQTGDGEFNQIISLSSGLSLDFGGETSGYASANIGFNNRTQGFSDEFRFGLEAGVGLLDRRLWFIGRMIGSESLMNGETAASNPTTSIFSNNAEYLSLGGEVNFYVADKLGISAGVATALSGRVIAAAPAFTIGVFIDMNR</sequence>
<protein>
    <recommendedName>
        <fullName evidence="4">MetA-pathway of phenol degradation</fullName>
    </recommendedName>
</protein>
<dbReference type="OrthoDB" id="9782650at2"/>
<feature type="chain" id="PRO_5011726538" description="MetA-pathway of phenol degradation" evidence="1">
    <location>
        <begin position="19"/>
        <end position="288"/>
    </location>
</feature>
<organism evidence="2 3">
    <name type="scientific">Neolewinella agarilytica</name>
    <dbReference type="NCBI Taxonomy" id="478744"/>
    <lineage>
        <taxon>Bacteria</taxon>
        <taxon>Pseudomonadati</taxon>
        <taxon>Bacteroidota</taxon>
        <taxon>Saprospiria</taxon>
        <taxon>Saprospirales</taxon>
        <taxon>Lewinellaceae</taxon>
        <taxon>Neolewinella</taxon>
    </lineage>
</organism>
<proteinExistence type="predicted"/>
<dbReference type="RefSeq" id="WP_090166219.1">
    <property type="nucleotide sequence ID" value="NZ_FOFB01000005.1"/>
</dbReference>
<evidence type="ECO:0000256" key="1">
    <source>
        <dbReference type="SAM" id="SignalP"/>
    </source>
</evidence>
<evidence type="ECO:0000313" key="3">
    <source>
        <dbReference type="Proteomes" id="UP000199021"/>
    </source>
</evidence>
<name>A0A1H9CTH2_9BACT</name>
<dbReference type="STRING" id="478744.SAMN05444359_1059"/>
<reference evidence="3" key="1">
    <citation type="submission" date="2016-10" db="EMBL/GenBank/DDBJ databases">
        <authorList>
            <person name="Varghese N."/>
            <person name="Submissions S."/>
        </authorList>
    </citation>
    <scope>NUCLEOTIDE SEQUENCE [LARGE SCALE GENOMIC DNA]</scope>
    <source>
        <strain evidence="3">DSM 24740</strain>
    </source>
</reference>
<dbReference type="InParanoid" id="A0A1H9CTH2"/>